<keyword evidence="4" id="KW-0067">ATP-binding</keyword>
<evidence type="ECO:0000256" key="2">
    <source>
        <dbReference type="ARBA" id="ARBA00022741"/>
    </source>
</evidence>
<dbReference type="InterPro" id="IPR013876">
    <property type="entry name" value="TFIIH_BTF_p62_N"/>
</dbReference>
<gene>
    <name evidence="8" type="ORF">E0L32_006428</name>
</gene>
<dbReference type="GeneID" id="41973875"/>
<dbReference type="STRING" id="1093900.A0A507B8X2"/>
<dbReference type="GO" id="GO:0005741">
    <property type="term" value="C:mitochondrial outer membrane"/>
    <property type="evidence" value="ECO:0007669"/>
    <property type="project" value="UniProtKB-SubCell"/>
</dbReference>
<sequence length="1681" mass="185346">MSVPQGKAAYKKKDGIITLSEDQRTVIWTPLPGTGPPVISLNVANITNLQQTPDSSAKVMLKIFEKPPSSEGDAVAFLFHFTSPTDARAEANAVKDLLSRLLVEIRGSDPRLPKPAATPAAASPAAAGNVNGSGSAAMSFASAVNSRPAAARWFDDSQLRSDIELQQSLMKRDRNLHQTYMDARQTKPDSISDAAFNSQFWSTRTSLLRAHAIEMNQKKGAYNVLSAVKPKTVDGELKLNISVEQVQMIFAQHPLVKRLYNENVPKLSEGEFWSRFFLSKLSKRLRGERVNDNDNTDQLFDKFSEADDTVQATRILSLNVPHIIDLEGNEENQGGYKSGNRKDVEMRPRSNVPIVKTLNSLSERIMANVAPSDQDAANPSGLDDETYSELALRDLRGDLEESRIILNVKEQSRFFSNQDSGASADAKVYESQVPSEVLFDVQADLDTLEEDGAGGIDLHTGIGVDEDSDSDDETPRQAHVGSRASRRGAQSRILCGLAQRRAEAFGQESDETKPMGLPQEIAQKAFLTNATTVEFLKQFWTTFLSGDPDRAQELAYHVESLKKSLMRIDAVAEEAEAAREQLIKQRREEIRVYYERTKNRIKWRSDMARGGKKAVLTLLGPTIKALQNAHVEAIGCKSRKALWMHAVRARALHAVPVTFRTRARHFVKSGTSVSIPQSRPHSRSLASTPACCRSAPDEGDEPKKDNEHRPRTRQPEQSARTGKTAGDSEADGKAADSPTTSTPAAEGLKEAFAGLPGRGRNGRKRAEDGMPPVNLPRWFLSESVSLNDRDTPSEHDPHFSDRIDLTTISSEARDTLYDYYMSLLREVSWTEDSVVDAVSRLRNGDIDPVEASIELVPWYMAHILAVLACGQNGYLQSATNLHQLLRKHIADLPKILAPNRPHRPCEQLVHSKASVSFASGTLSPWLTGRNGDKGDALMRRELVATLRAELRAVPSKHRLSEKAKRPVSVLTVTNFQGRKVAVSVLDDVAKVLEADIVHLSAPSLAEIVGGYLGQTPYTGRGDITMLGYAAAAINSRMPPRYQEKKDEDVEIPELFSQGSARVIKLPGLGRLANKLYQNAESDDRWDDLKTQHVLDELTRAADIKRPEQNAPRGSRLIVHLSEFVELNMTGEGVMLLNKLRVVIDRMWQKGTEVILVGSTSSNLAKSTELRDKIEEMSKDEYHFIPFHQSLPESTQKEWEQEDIASENLSNIRVMLSAMAGKPIRLPDVATNDSPGNKEVQQFRDYLSVAVYDINWVYRFATKILAFAGSSLEALHQGTVLEAFHIMKNQDKFWDQLHGAEGPYFSPLASSPKLSASGNAIAGGASKVPYRGELNEFEKKFLPSLVNQKEIKTTFDDVICPQDTKETLIALTSLSLTHPAAFLYGVLATERIPGCLLYGPPGTGKTLMAKAIARHSGASMLEVSAASINDKWVGNSEKNVRALFSLARKLSSTGSPVVLFLDEADALLGSRSSARSRSGGHRETLNQFLREWDGLTDANKAFVIVATNRPFDLDDAVLRRLPQRVLFDLPLRDGRLAILRSLLRDETLDAATVSLDALAAATELYSGSDLKNVCVAAAMEAVKEEVRAAKRHNDDDDDDAAAAAGPYVFPERRVLRGSHFGKALRDIGASISEDMPSLQAIRKFDERYGSARSKKRRRMGFEVMGDSSPRSDEALVRQPGGV</sequence>
<dbReference type="SUPFAM" id="SSF50729">
    <property type="entry name" value="PH domain-like"/>
    <property type="match status" value="1"/>
</dbReference>
<proteinExistence type="predicted"/>
<dbReference type="GO" id="GO:0016887">
    <property type="term" value="F:ATP hydrolysis activity"/>
    <property type="evidence" value="ECO:0007669"/>
    <property type="project" value="InterPro"/>
</dbReference>
<dbReference type="OrthoDB" id="360521at2759"/>
<evidence type="ECO:0000256" key="4">
    <source>
        <dbReference type="ARBA" id="ARBA00022840"/>
    </source>
</evidence>
<keyword evidence="2" id="KW-0547">Nucleotide-binding</keyword>
<name>A0A507B8X2_9PEZI</name>
<evidence type="ECO:0000259" key="7">
    <source>
        <dbReference type="PROSITE" id="PS50858"/>
    </source>
</evidence>
<dbReference type="RefSeq" id="XP_030994939.1">
    <property type="nucleotide sequence ID" value="XM_031141060.1"/>
</dbReference>
<reference evidence="8 9" key="1">
    <citation type="submission" date="2019-06" db="EMBL/GenBank/DDBJ databases">
        <title>Draft genome sequence of the filamentous fungus Phialemoniopsis curvata isolated from diesel fuel.</title>
        <authorList>
            <person name="Varaljay V.A."/>
            <person name="Lyon W.J."/>
            <person name="Crouch A.L."/>
            <person name="Drake C.E."/>
            <person name="Hollomon J.M."/>
            <person name="Nadeau L.J."/>
            <person name="Nunn H.S."/>
            <person name="Stevenson B.S."/>
            <person name="Bojanowski C.L."/>
            <person name="Crookes-Goodson W.J."/>
        </authorList>
    </citation>
    <scope>NUCLEOTIDE SEQUENCE [LARGE SCALE GENOMIC DNA]</scope>
    <source>
        <strain evidence="8 9">D216</strain>
    </source>
</reference>
<dbReference type="Gene3D" id="2.30.29.30">
    <property type="entry name" value="Pleckstrin-homology domain (PH domain)/Phosphotyrosine-binding domain (PTB)"/>
    <property type="match status" value="1"/>
</dbReference>
<dbReference type="InterPro" id="IPR011993">
    <property type="entry name" value="PH-like_dom_sf"/>
</dbReference>
<dbReference type="InterPro" id="IPR041569">
    <property type="entry name" value="AAA_lid_3"/>
</dbReference>
<keyword evidence="9" id="KW-1185">Reference proteome</keyword>
<evidence type="ECO:0000256" key="3">
    <source>
        <dbReference type="ARBA" id="ARBA00022787"/>
    </source>
</evidence>
<dbReference type="InterPro" id="IPR051701">
    <property type="entry name" value="Mito_OM_Translocase_MSP1"/>
</dbReference>
<evidence type="ECO:0000256" key="5">
    <source>
        <dbReference type="SAM" id="Coils"/>
    </source>
</evidence>
<dbReference type="Pfam" id="PF08567">
    <property type="entry name" value="PH_TFIIH"/>
    <property type="match status" value="1"/>
</dbReference>
<feature type="region of interest" description="Disordered" evidence="6">
    <location>
        <begin position="1648"/>
        <end position="1681"/>
    </location>
</feature>
<comment type="caution">
    <text evidence="8">The sequence shown here is derived from an EMBL/GenBank/DDBJ whole genome shotgun (WGS) entry which is preliminary data.</text>
</comment>
<dbReference type="SMART" id="SM00382">
    <property type="entry name" value="AAA"/>
    <property type="match status" value="1"/>
</dbReference>
<dbReference type="Gene3D" id="3.40.50.300">
    <property type="entry name" value="P-loop containing nucleotide triphosphate hydrolases"/>
    <property type="match status" value="1"/>
</dbReference>
<dbReference type="PROSITE" id="PS50858">
    <property type="entry name" value="BSD"/>
    <property type="match status" value="1"/>
</dbReference>
<keyword evidence="3" id="KW-0472">Membrane</keyword>
<dbReference type="SUPFAM" id="SSF52540">
    <property type="entry name" value="P-loop containing nucleoside triphosphate hydrolases"/>
    <property type="match status" value="1"/>
</dbReference>
<evidence type="ECO:0000313" key="9">
    <source>
        <dbReference type="Proteomes" id="UP000319257"/>
    </source>
</evidence>
<dbReference type="Pfam" id="PF17862">
    <property type="entry name" value="AAA_lid_3"/>
    <property type="match status" value="1"/>
</dbReference>
<feature type="region of interest" description="Disordered" evidence="6">
    <location>
        <begin position="109"/>
        <end position="129"/>
    </location>
</feature>
<dbReference type="InterPro" id="IPR003959">
    <property type="entry name" value="ATPase_AAA_core"/>
</dbReference>
<accession>A0A507B8X2</accession>
<dbReference type="SMART" id="SM00751">
    <property type="entry name" value="BSD"/>
    <property type="match status" value="2"/>
</dbReference>
<dbReference type="CDD" id="cd13229">
    <property type="entry name" value="PH_TFIIH"/>
    <property type="match status" value="1"/>
</dbReference>
<dbReference type="PANTHER" id="PTHR45644:SF56">
    <property type="entry name" value="AAA ATPASE, PUTATIVE (AFU_ORTHOLOGUE AFUA_2G12920)-RELATED"/>
    <property type="match status" value="1"/>
</dbReference>
<feature type="compositionally biased region" description="Polar residues" evidence="6">
    <location>
        <begin position="669"/>
        <end position="687"/>
    </location>
</feature>
<feature type="compositionally biased region" description="Low complexity" evidence="6">
    <location>
        <begin position="735"/>
        <end position="745"/>
    </location>
</feature>
<keyword evidence="3" id="KW-1000">Mitochondrion outer membrane</keyword>
<feature type="compositionally biased region" description="Low complexity" evidence="6">
    <location>
        <begin position="115"/>
        <end position="129"/>
    </location>
</feature>
<dbReference type="Pfam" id="PF03909">
    <property type="entry name" value="BSD"/>
    <property type="match status" value="2"/>
</dbReference>
<keyword evidence="5" id="KW-0175">Coiled coil</keyword>
<dbReference type="FunFam" id="2.30.29.30:FF:000406">
    <property type="entry name" value="Putative RNA polymerase II transcription factor related protein"/>
    <property type="match status" value="1"/>
</dbReference>
<dbReference type="InParanoid" id="A0A507B8X2"/>
<evidence type="ECO:0000313" key="8">
    <source>
        <dbReference type="EMBL" id="TPX13228.1"/>
    </source>
</evidence>
<feature type="region of interest" description="Disordered" evidence="6">
    <location>
        <begin position="669"/>
        <end position="774"/>
    </location>
</feature>
<dbReference type="PANTHER" id="PTHR45644">
    <property type="entry name" value="AAA ATPASE, PUTATIVE (AFU_ORTHOLOGUE AFUA_2G12920)-RELATED-RELATED"/>
    <property type="match status" value="1"/>
</dbReference>
<feature type="region of interest" description="Disordered" evidence="6">
    <location>
        <begin position="452"/>
        <end position="487"/>
    </location>
</feature>
<dbReference type="Pfam" id="PF00004">
    <property type="entry name" value="AAA"/>
    <property type="match status" value="1"/>
</dbReference>
<dbReference type="Proteomes" id="UP000319257">
    <property type="component" value="Unassembled WGS sequence"/>
</dbReference>
<dbReference type="Gene3D" id="1.10.8.60">
    <property type="match status" value="1"/>
</dbReference>
<feature type="domain" description="BSD" evidence="7">
    <location>
        <begin position="233"/>
        <end position="284"/>
    </location>
</feature>
<keyword evidence="3" id="KW-0496">Mitochondrion</keyword>
<evidence type="ECO:0000256" key="6">
    <source>
        <dbReference type="SAM" id="MobiDB-lite"/>
    </source>
</evidence>
<feature type="coiled-coil region" evidence="5">
    <location>
        <begin position="558"/>
        <end position="592"/>
    </location>
</feature>
<dbReference type="InterPro" id="IPR003593">
    <property type="entry name" value="AAA+_ATPase"/>
</dbReference>
<comment type="subcellular location">
    <subcellularLocation>
        <location evidence="1">Mitochondrion outer membrane</location>
        <topology evidence="1">Single-pass membrane protein</topology>
    </subcellularLocation>
</comment>
<organism evidence="8 9">
    <name type="scientific">Thyridium curvatum</name>
    <dbReference type="NCBI Taxonomy" id="1093900"/>
    <lineage>
        <taxon>Eukaryota</taxon>
        <taxon>Fungi</taxon>
        <taxon>Dikarya</taxon>
        <taxon>Ascomycota</taxon>
        <taxon>Pezizomycotina</taxon>
        <taxon>Sordariomycetes</taxon>
        <taxon>Sordariomycetidae</taxon>
        <taxon>Thyridiales</taxon>
        <taxon>Thyridiaceae</taxon>
        <taxon>Thyridium</taxon>
    </lineage>
</organism>
<dbReference type="GO" id="GO:0005524">
    <property type="term" value="F:ATP binding"/>
    <property type="evidence" value="ECO:0007669"/>
    <property type="project" value="UniProtKB-KW"/>
</dbReference>
<protein>
    <recommendedName>
        <fullName evidence="7">BSD domain-containing protein</fullName>
    </recommendedName>
</protein>
<dbReference type="InterPro" id="IPR027417">
    <property type="entry name" value="P-loop_NTPase"/>
</dbReference>
<dbReference type="EMBL" id="SKBQ01000036">
    <property type="protein sequence ID" value="TPX13228.1"/>
    <property type="molecule type" value="Genomic_DNA"/>
</dbReference>
<dbReference type="InterPro" id="IPR005607">
    <property type="entry name" value="BSD_dom"/>
</dbReference>
<evidence type="ECO:0000256" key="1">
    <source>
        <dbReference type="ARBA" id="ARBA00004572"/>
    </source>
</evidence>